<proteinExistence type="predicted"/>
<keyword evidence="2" id="KW-0328">Glycosyltransferase</keyword>
<dbReference type="HOGENOM" id="CLU_033536_0_0_6"/>
<dbReference type="RefSeq" id="WP_014354374.1">
    <property type="nucleotide sequence ID" value="NC_016893.1"/>
</dbReference>
<dbReference type="Gene3D" id="3.90.550.10">
    <property type="entry name" value="Spore Coat Polysaccharide Biosynthesis Protein SpsA, Chain A"/>
    <property type="match status" value="1"/>
</dbReference>
<protein>
    <submittedName>
        <fullName evidence="10">Undecaprenyl-phosphate 4-amino-4-deoxy-L-arabinose transferase</fullName>
    </submittedName>
</protein>
<accession>H6Q5F3</accession>
<evidence type="ECO:0000256" key="2">
    <source>
        <dbReference type="ARBA" id="ARBA00022676"/>
    </source>
</evidence>
<reference evidence="10 11" key="1">
    <citation type="journal article" date="2012" name="MBio">
        <title>Insight into the transmission biology and species-specific functional capabilities of tsetse (Diptera: glossinidae) obligate symbiont wigglesworthia.</title>
        <authorList>
            <person name="Rio R.V."/>
            <person name="Symula R.E."/>
            <person name="Wang J."/>
            <person name="Lohs C."/>
            <person name="Wu Y.N."/>
            <person name="Snyder A.K."/>
            <person name="Bjornson R.D."/>
            <person name="Oshima K."/>
            <person name="Biehl B.S."/>
            <person name="Perna N.T."/>
            <person name="Hattori M."/>
            <person name="Aksoy S."/>
        </authorList>
    </citation>
    <scope>NUCLEOTIDE SEQUENCE [LARGE SCALE GENOMIC DNA]</scope>
    <source>
        <strain evidence="10">WGM</strain>
    </source>
</reference>
<evidence type="ECO:0000256" key="5">
    <source>
        <dbReference type="ARBA" id="ARBA00022985"/>
    </source>
</evidence>
<gene>
    <name evidence="10" type="primary">arnC</name>
    <name evidence="10" type="synonym">pmrF</name>
    <name evidence="10" type="synonym">yfbF</name>
    <name evidence="10" type="ORF">WIGMOR_0623</name>
</gene>
<evidence type="ECO:0000256" key="6">
    <source>
        <dbReference type="ARBA" id="ARBA00022989"/>
    </source>
</evidence>
<keyword evidence="5" id="KW-0448">Lipopolysaccharide biosynthesis</keyword>
<dbReference type="PANTHER" id="PTHR48090:SF3">
    <property type="entry name" value="UNDECAPRENYL-PHOSPHATE 4-DEOXY-4-FORMAMIDO-L-ARABINOSE TRANSFERASE"/>
    <property type="match status" value="1"/>
</dbReference>
<evidence type="ECO:0000259" key="9">
    <source>
        <dbReference type="Pfam" id="PF00535"/>
    </source>
</evidence>
<dbReference type="Pfam" id="PF00535">
    <property type="entry name" value="Glycos_transf_2"/>
    <property type="match status" value="1"/>
</dbReference>
<dbReference type="GO" id="GO:0009103">
    <property type="term" value="P:lipopolysaccharide biosynthetic process"/>
    <property type="evidence" value="ECO:0007669"/>
    <property type="project" value="UniProtKB-KW"/>
</dbReference>
<dbReference type="GO" id="GO:0005886">
    <property type="term" value="C:plasma membrane"/>
    <property type="evidence" value="ECO:0007669"/>
    <property type="project" value="TreeGrafter"/>
</dbReference>
<organism evidence="10 11">
    <name type="scientific">Wigglesworthia glossinidia endosymbiont of Glossina morsitans morsitans</name>
    <name type="common">Yale colony</name>
    <dbReference type="NCBI Taxonomy" id="1142511"/>
    <lineage>
        <taxon>Bacteria</taxon>
        <taxon>Pseudomonadati</taxon>
        <taxon>Pseudomonadota</taxon>
        <taxon>Gammaproteobacteria</taxon>
        <taxon>Enterobacterales</taxon>
        <taxon>Erwiniaceae</taxon>
        <taxon>Wigglesworthia</taxon>
    </lineage>
</organism>
<keyword evidence="6 8" id="KW-1133">Transmembrane helix</keyword>
<feature type="domain" description="Glycosyltransferase 2-like" evidence="9">
    <location>
        <begin position="11"/>
        <end position="172"/>
    </location>
</feature>
<feature type="transmembrane region" description="Helical" evidence="8">
    <location>
        <begin position="242"/>
        <end position="260"/>
    </location>
</feature>
<evidence type="ECO:0000313" key="10">
    <source>
        <dbReference type="EMBL" id="AFA41436.1"/>
    </source>
</evidence>
<dbReference type="eggNOG" id="COG0463">
    <property type="taxonomic scope" value="Bacteria"/>
</dbReference>
<dbReference type="PANTHER" id="PTHR48090">
    <property type="entry name" value="UNDECAPRENYL-PHOSPHATE 4-DEOXY-4-FORMAMIDO-L-ARABINOSE TRANSFERASE-RELATED"/>
    <property type="match status" value="1"/>
</dbReference>
<dbReference type="AlphaFoldDB" id="H6Q5F3"/>
<dbReference type="OrthoDB" id="9811884at2"/>
<dbReference type="GO" id="GO:0099621">
    <property type="term" value="F:undecaprenyl-phosphate 4-deoxy-4-formamido-L-arabinose transferase activity"/>
    <property type="evidence" value="ECO:0007669"/>
    <property type="project" value="TreeGrafter"/>
</dbReference>
<dbReference type="EMBL" id="CP003315">
    <property type="protein sequence ID" value="AFA41436.1"/>
    <property type="molecule type" value="Genomic_DNA"/>
</dbReference>
<dbReference type="Proteomes" id="UP000009061">
    <property type="component" value="Chromosome"/>
</dbReference>
<evidence type="ECO:0000256" key="8">
    <source>
        <dbReference type="SAM" id="Phobius"/>
    </source>
</evidence>
<dbReference type="STRING" id="1142511.WIGMOR_0623"/>
<dbReference type="CDD" id="cd04187">
    <property type="entry name" value="DPM1_like_bac"/>
    <property type="match status" value="1"/>
</dbReference>
<keyword evidence="4 8" id="KW-0812">Transmembrane</keyword>
<keyword evidence="7 8" id="KW-0472">Membrane</keyword>
<dbReference type="InterPro" id="IPR029044">
    <property type="entry name" value="Nucleotide-diphossugar_trans"/>
</dbReference>
<evidence type="ECO:0000256" key="3">
    <source>
        <dbReference type="ARBA" id="ARBA00022679"/>
    </source>
</evidence>
<dbReference type="InterPro" id="IPR050256">
    <property type="entry name" value="Glycosyltransferase_2"/>
</dbReference>
<dbReference type="SUPFAM" id="SSF53448">
    <property type="entry name" value="Nucleotide-diphospho-sugar transferases"/>
    <property type="match status" value="1"/>
</dbReference>
<keyword evidence="1" id="KW-1003">Cell membrane</keyword>
<evidence type="ECO:0000313" key="11">
    <source>
        <dbReference type="Proteomes" id="UP000009061"/>
    </source>
</evidence>
<keyword evidence="3 10" id="KW-0808">Transferase</keyword>
<feature type="transmembrane region" description="Helical" evidence="8">
    <location>
        <begin position="212"/>
        <end position="230"/>
    </location>
</feature>
<dbReference type="KEGG" id="wgl:WIGMOR_0623"/>
<evidence type="ECO:0000256" key="1">
    <source>
        <dbReference type="ARBA" id="ARBA00022475"/>
    </source>
</evidence>
<dbReference type="InterPro" id="IPR001173">
    <property type="entry name" value="Glyco_trans_2-like"/>
</dbReference>
<sequence length="315" mass="36700">MVQLKKIKKISIVIPVYNEQENLSILIRRTIYVCSKLHIKYEIMIIDDGSYDQSPNILEAEASKPNSSIIAIFLNKNYGQHAAIMAGFAHSKGDLIITLDADLQNPPEEIPKLLYAAQKGYDVIGTFRVNRQDNLFRKISSKIVNIAIQKILGNNMTDYGCMLRAYQKHIIDAIIKYNSHNIFIPIIANMFANKVIEIPVSHFKRKFGYSKYNYIKLIKLIYNLCFCLFINIIKKAKILKQISLKILYCVVFLLICLYFFLVSTRFYINIFLINFLLFIGIKKIFIKIYNKIYLRPIYIISRIIKNDISNTREKK</sequence>
<feature type="transmembrane region" description="Helical" evidence="8">
    <location>
        <begin position="174"/>
        <end position="192"/>
    </location>
</feature>
<name>H6Q5F3_WIGGL</name>
<keyword evidence="11" id="KW-1185">Reference proteome</keyword>
<evidence type="ECO:0000256" key="7">
    <source>
        <dbReference type="ARBA" id="ARBA00023136"/>
    </source>
</evidence>
<feature type="transmembrane region" description="Helical" evidence="8">
    <location>
        <begin position="266"/>
        <end position="285"/>
    </location>
</feature>
<evidence type="ECO:0000256" key="4">
    <source>
        <dbReference type="ARBA" id="ARBA00022692"/>
    </source>
</evidence>